<dbReference type="AlphaFoldDB" id="A0A913XPG8"/>
<dbReference type="OMA" id="AKRTMQL"/>
<evidence type="ECO:0000313" key="7">
    <source>
        <dbReference type="Proteomes" id="UP000887567"/>
    </source>
</evidence>
<keyword evidence="2 5" id="KW-0472">Membrane</keyword>
<evidence type="ECO:0000256" key="5">
    <source>
        <dbReference type="SAM" id="Phobius"/>
    </source>
</evidence>
<evidence type="ECO:0000256" key="1">
    <source>
        <dbReference type="ARBA" id="ARBA00022593"/>
    </source>
</evidence>
<proteinExistence type="predicted"/>
<dbReference type="GO" id="GO:0016559">
    <property type="term" value="P:peroxisome fission"/>
    <property type="evidence" value="ECO:0007669"/>
    <property type="project" value="InterPro"/>
</dbReference>
<dbReference type="PANTHER" id="PTHR12652:SF50">
    <property type="entry name" value="PEROXIN 11"/>
    <property type="match status" value="1"/>
</dbReference>
<dbReference type="Proteomes" id="UP000887567">
    <property type="component" value="Unplaced"/>
</dbReference>
<organism evidence="6 7">
    <name type="scientific">Exaiptasia diaphana</name>
    <name type="common">Tropical sea anemone</name>
    <name type="synonym">Aiptasia pulchella</name>
    <dbReference type="NCBI Taxonomy" id="2652724"/>
    <lineage>
        <taxon>Eukaryota</taxon>
        <taxon>Metazoa</taxon>
        <taxon>Cnidaria</taxon>
        <taxon>Anthozoa</taxon>
        <taxon>Hexacorallia</taxon>
        <taxon>Actiniaria</taxon>
        <taxon>Aiptasiidae</taxon>
        <taxon>Exaiptasia</taxon>
    </lineage>
</organism>
<feature type="transmembrane region" description="Helical" evidence="5">
    <location>
        <begin position="129"/>
        <end position="146"/>
    </location>
</feature>
<dbReference type="EnsemblMetazoa" id="XM_021051933.2">
    <property type="protein sequence ID" value="XP_020907592.1"/>
    <property type="gene ID" value="LOC110245641"/>
</dbReference>
<name>A0A913XPG8_EXADI</name>
<accession>A0A913XPG8</accession>
<evidence type="ECO:0000313" key="6">
    <source>
        <dbReference type="EnsemblMetazoa" id="XP_020907592.1"/>
    </source>
</evidence>
<dbReference type="GeneID" id="110245641"/>
<keyword evidence="7" id="KW-1185">Reference proteome</keyword>
<dbReference type="PANTHER" id="PTHR12652">
    <property type="entry name" value="PEROXISOMAL BIOGENESIS FACTOR 11"/>
    <property type="match status" value="1"/>
</dbReference>
<protein>
    <recommendedName>
        <fullName evidence="8">Peroxisomal membrane protein 11B</fullName>
    </recommendedName>
</protein>
<keyword evidence="5" id="KW-0812">Transmembrane</keyword>
<keyword evidence="5" id="KW-1133">Transmembrane helix</keyword>
<keyword evidence="3" id="KW-0576">Peroxisome</keyword>
<evidence type="ECO:0000256" key="4">
    <source>
        <dbReference type="ARBA" id="ARBA00046271"/>
    </source>
</evidence>
<dbReference type="OrthoDB" id="411017at2759"/>
<comment type="subcellular location">
    <subcellularLocation>
        <location evidence="4">Peroxisome membrane</location>
    </subcellularLocation>
</comment>
<reference evidence="6" key="1">
    <citation type="submission" date="2022-11" db="UniProtKB">
        <authorList>
            <consortium name="EnsemblMetazoa"/>
        </authorList>
    </citation>
    <scope>IDENTIFICATION</scope>
</reference>
<sequence length="229" mass="25932">MDVVSAIVKYNQQTLGRDKLCRTIQYGSRLTGYVMERVGFSKDLVENAKKLDKHASTSRKIFRLGKSMDMYVGFVRASKMSGDNVVRVLIMCRRVTYILYYLVDHVTWADRVGLFKSDSKAWSKFQSKFWLIALIFGVLRNIYDLLNLLNVSKERVDGEKVKEKSIVQKVMKRPDVVLDTVKNSADFLLPLNVMGIIQLSTGVSGLLGLISSIAGAVPIWYPELKLKPS</sequence>
<evidence type="ECO:0008006" key="8">
    <source>
        <dbReference type="Google" id="ProtNLM"/>
    </source>
</evidence>
<dbReference type="Pfam" id="PF05648">
    <property type="entry name" value="PEX11"/>
    <property type="match status" value="1"/>
</dbReference>
<dbReference type="InterPro" id="IPR008733">
    <property type="entry name" value="PEX11"/>
</dbReference>
<evidence type="ECO:0000256" key="2">
    <source>
        <dbReference type="ARBA" id="ARBA00023136"/>
    </source>
</evidence>
<keyword evidence="1" id="KW-0962">Peroxisome biogenesis</keyword>
<evidence type="ECO:0000256" key="3">
    <source>
        <dbReference type="ARBA" id="ARBA00023140"/>
    </source>
</evidence>
<dbReference type="KEGG" id="epa:110245641"/>
<dbReference type="GO" id="GO:0005778">
    <property type="term" value="C:peroxisomal membrane"/>
    <property type="evidence" value="ECO:0007669"/>
    <property type="project" value="UniProtKB-SubCell"/>
</dbReference>
<dbReference type="RefSeq" id="XP_020907592.1">
    <property type="nucleotide sequence ID" value="XM_021051933.2"/>
</dbReference>
<feature type="transmembrane region" description="Helical" evidence="5">
    <location>
        <begin position="196"/>
        <end position="221"/>
    </location>
</feature>